<accession>A0A9Q1BU65</accession>
<dbReference type="GO" id="GO:0016020">
    <property type="term" value="C:membrane"/>
    <property type="evidence" value="ECO:0007669"/>
    <property type="project" value="UniProtKB-SubCell"/>
</dbReference>
<feature type="transmembrane region" description="Helical" evidence="7">
    <location>
        <begin position="126"/>
        <end position="145"/>
    </location>
</feature>
<feature type="transmembrane region" description="Helical" evidence="7">
    <location>
        <begin position="260"/>
        <end position="278"/>
    </location>
</feature>
<dbReference type="PANTHER" id="PTHR12570">
    <property type="match status" value="1"/>
</dbReference>
<dbReference type="EMBL" id="JAIZAY010000011">
    <property type="protein sequence ID" value="KAJ8032845.1"/>
    <property type="molecule type" value="Genomic_DNA"/>
</dbReference>
<proteinExistence type="inferred from homology"/>
<evidence type="ECO:0000256" key="4">
    <source>
        <dbReference type="ARBA" id="ARBA00022989"/>
    </source>
</evidence>
<evidence type="ECO:0000256" key="6">
    <source>
        <dbReference type="SAM" id="MobiDB-lite"/>
    </source>
</evidence>
<feature type="transmembrane region" description="Helical" evidence="7">
    <location>
        <begin position="290"/>
        <end position="312"/>
    </location>
</feature>
<feature type="transmembrane region" description="Helical" evidence="7">
    <location>
        <begin position="318"/>
        <end position="339"/>
    </location>
</feature>
<organism evidence="8 9">
    <name type="scientific">Holothuria leucospilota</name>
    <name type="common">Black long sea cucumber</name>
    <name type="synonym">Mertensiothuria leucospilota</name>
    <dbReference type="NCBI Taxonomy" id="206669"/>
    <lineage>
        <taxon>Eukaryota</taxon>
        <taxon>Metazoa</taxon>
        <taxon>Echinodermata</taxon>
        <taxon>Eleutherozoa</taxon>
        <taxon>Echinozoa</taxon>
        <taxon>Holothuroidea</taxon>
        <taxon>Aspidochirotacea</taxon>
        <taxon>Aspidochirotida</taxon>
        <taxon>Holothuriidae</taxon>
        <taxon>Holothuria</taxon>
    </lineage>
</organism>
<evidence type="ECO:0000256" key="5">
    <source>
        <dbReference type="ARBA" id="ARBA00023136"/>
    </source>
</evidence>
<dbReference type="InterPro" id="IPR008521">
    <property type="entry name" value="Mg_trans_NIPA"/>
</dbReference>
<dbReference type="PANTHER" id="PTHR12570:SF65">
    <property type="entry name" value="MAGNESIUM TRANSPORTER NIPA9-RELATED"/>
    <property type="match status" value="1"/>
</dbReference>
<comment type="caution">
    <text evidence="8">The sequence shown here is derived from an EMBL/GenBank/DDBJ whole genome shotgun (WGS) entry which is preliminary data.</text>
</comment>
<sequence>MTDATNNTDMVSQTPSLITPKNMRILIGACLAIGGNLLISVAMNIQKYSLSRIAAQQAQETTTSATSSEPSSSKKEEKTLLVVTEASSVPPESYLRSKLWWLGITVMIIGEVGNFMAYGFGPASVVAPLGTTTVVVNAYIAIIFLGEKLRWQDVIGTYIIIVGAFLIITFSTQQDTQLTASQIRDHLLAWPFILYFIAECILFCGAIYLQTHRSFVSQDHVVLHILPAALIASLTIISAKAVAGMIALTMDGKSQLQYPMFYFMFLILALTGVIQVKFVTSAMKEFDSTVVVPTYFVFFTLSAILAGVFFYAEFYGLSFVQLIMFTFGCFCSFLGVYLITQGRGKNDTKEEEFNLPSQINSELSAMCPFPYTVQMVQPAGGEADKSKTLPEGLEAEAVQPSKEEAAEDIKESPDNPEGWLFNSDTAQFDSEGLTGTQKKSQENVSPEESVQAPSASHVSNSGGN</sequence>
<keyword evidence="9" id="KW-1185">Reference proteome</keyword>
<keyword evidence="5 7" id="KW-0472">Membrane</keyword>
<dbReference type="OrthoDB" id="165382at2759"/>
<dbReference type="GO" id="GO:0015095">
    <property type="term" value="F:magnesium ion transmembrane transporter activity"/>
    <property type="evidence" value="ECO:0007669"/>
    <property type="project" value="InterPro"/>
</dbReference>
<comment type="subcellular location">
    <subcellularLocation>
        <location evidence="1">Membrane</location>
        <topology evidence="1">Multi-pass membrane protein</topology>
    </subcellularLocation>
</comment>
<gene>
    <name evidence="8" type="ORF">HOLleu_22911</name>
</gene>
<feature type="region of interest" description="Disordered" evidence="6">
    <location>
        <begin position="396"/>
        <end position="464"/>
    </location>
</feature>
<comment type="similarity">
    <text evidence="2">Belongs to the NIPA family.</text>
</comment>
<evidence type="ECO:0000256" key="7">
    <source>
        <dbReference type="SAM" id="Phobius"/>
    </source>
</evidence>
<feature type="compositionally biased region" description="Basic and acidic residues" evidence="6">
    <location>
        <begin position="401"/>
        <end position="413"/>
    </location>
</feature>
<feature type="transmembrane region" description="Helical" evidence="7">
    <location>
        <begin position="25"/>
        <end position="45"/>
    </location>
</feature>
<name>A0A9Q1BU65_HOLLE</name>
<keyword evidence="4 7" id="KW-1133">Transmembrane helix</keyword>
<evidence type="ECO:0000256" key="2">
    <source>
        <dbReference type="ARBA" id="ARBA00007230"/>
    </source>
</evidence>
<dbReference type="Gene3D" id="1.10.3730.20">
    <property type="match status" value="1"/>
</dbReference>
<dbReference type="Proteomes" id="UP001152320">
    <property type="component" value="Chromosome 11"/>
</dbReference>
<evidence type="ECO:0000313" key="8">
    <source>
        <dbReference type="EMBL" id="KAJ8032845.1"/>
    </source>
</evidence>
<protein>
    <submittedName>
        <fullName evidence="8">NIPA-like protein 2</fullName>
    </submittedName>
</protein>
<feature type="transmembrane region" description="Helical" evidence="7">
    <location>
        <begin position="221"/>
        <end position="248"/>
    </location>
</feature>
<evidence type="ECO:0000256" key="1">
    <source>
        <dbReference type="ARBA" id="ARBA00004141"/>
    </source>
</evidence>
<feature type="transmembrane region" description="Helical" evidence="7">
    <location>
        <begin position="99"/>
        <end position="120"/>
    </location>
</feature>
<reference evidence="8" key="1">
    <citation type="submission" date="2021-10" db="EMBL/GenBank/DDBJ databases">
        <title>Tropical sea cucumber genome reveals ecological adaptation and Cuvierian tubules defense mechanism.</title>
        <authorList>
            <person name="Chen T."/>
        </authorList>
    </citation>
    <scope>NUCLEOTIDE SEQUENCE</scope>
    <source>
        <strain evidence="8">Nanhai2018</strain>
        <tissue evidence="8">Muscle</tissue>
    </source>
</reference>
<dbReference type="InterPro" id="IPR037185">
    <property type="entry name" value="EmrE-like"/>
</dbReference>
<dbReference type="AlphaFoldDB" id="A0A9Q1BU65"/>
<feature type="transmembrane region" description="Helical" evidence="7">
    <location>
        <begin position="154"/>
        <end position="172"/>
    </location>
</feature>
<evidence type="ECO:0000313" key="9">
    <source>
        <dbReference type="Proteomes" id="UP001152320"/>
    </source>
</evidence>
<feature type="transmembrane region" description="Helical" evidence="7">
    <location>
        <begin position="192"/>
        <end position="209"/>
    </location>
</feature>
<keyword evidence="3 7" id="KW-0812">Transmembrane</keyword>
<evidence type="ECO:0000256" key="3">
    <source>
        <dbReference type="ARBA" id="ARBA00022692"/>
    </source>
</evidence>
<dbReference type="Pfam" id="PF05653">
    <property type="entry name" value="Mg_trans_NIPA"/>
    <property type="match status" value="1"/>
</dbReference>
<dbReference type="SUPFAM" id="SSF103481">
    <property type="entry name" value="Multidrug resistance efflux transporter EmrE"/>
    <property type="match status" value="1"/>
</dbReference>
<feature type="compositionally biased region" description="Polar residues" evidence="6">
    <location>
        <begin position="422"/>
        <end position="464"/>
    </location>
</feature>